<dbReference type="InterPro" id="IPR021050">
    <property type="entry name" value="Cyt_c_oxidase_su4_actinobac"/>
</dbReference>
<evidence type="ECO:0000256" key="9">
    <source>
        <dbReference type="ARBA" id="ARBA00023136"/>
    </source>
</evidence>
<evidence type="ECO:0000256" key="13">
    <source>
        <dbReference type="SAM" id="Phobius"/>
    </source>
</evidence>
<keyword evidence="8 13" id="KW-1133">Transmembrane helix</keyword>
<evidence type="ECO:0000256" key="11">
    <source>
        <dbReference type="ARBA" id="ARBA00031401"/>
    </source>
</evidence>
<dbReference type="AlphaFoldDB" id="A0A7C8FJ52"/>
<evidence type="ECO:0000256" key="5">
    <source>
        <dbReference type="ARBA" id="ARBA00022475"/>
    </source>
</evidence>
<evidence type="ECO:0000313" key="15">
    <source>
        <dbReference type="Proteomes" id="UP000481339"/>
    </source>
</evidence>
<dbReference type="GO" id="GO:0005886">
    <property type="term" value="C:plasma membrane"/>
    <property type="evidence" value="ECO:0007669"/>
    <property type="project" value="UniProtKB-SubCell"/>
</dbReference>
<evidence type="ECO:0000256" key="12">
    <source>
        <dbReference type="ARBA" id="ARBA00047816"/>
    </source>
</evidence>
<dbReference type="EC" id="7.1.1.9" evidence="4"/>
<keyword evidence="9 13" id="KW-0472">Membrane</keyword>
<evidence type="ECO:0000256" key="1">
    <source>
        <dbReference type="ARBA" id="ARBA00002536"/>
    </source>
</evidence>
<proteinExistence type="inferred from homology"/>
<feature type="transmembrane region" description="Helical" evidence="13">
    <location>
        <begin position="46"/>
        <end position="66"/>
    </location>
</feature>
<evidence type="ECO:0000256" key="4">
    <source>
        <dbReference type="ARBA" id="ARBA00012949"/>
    </source>
</evidence>
<accession>A0A7C8FJ52</accession>
<comment type="subcellular location">
    <subcellularLocation>
        <location evidence="2">Cell membrane</location>
        <topology evidence="2">Multi-pass membrane protein</topology>
    </subcellularLocation>
</comment>
<sequence length="148" mass="15935">MKTNARVLFGIGLFFLLALFGYMGTSLAFPHDGVGLFNRALPIEPVGTTILALCVGMAWFPAFWMFKAAHNMGGTPPEDDPNANIEDADPDYGWYAPWSWWPLAVAVAAGVIFAGLAVGTWLTIIGAALLVIALVGFSFEAYRGRLAH</sequence>
<protein>
    <recommendedName>
        <fullName evidence="4">cytochrome-c oxidase</fullName>
        <ecNumber evidence="4">7.1.1.9</ecNumber>
    </recommendedName>
    <alternativeName>
        <fullName evidence="11">Cytochrome aa3 subunit 4</fullName>
    </alternativeName>
    <alternativeName>
        <fullName evidence="10">Cytochrome c oxidase polypeptide IV</fullName>
    </alternativeName>
</protein>
<name>A0A7C8FJ52_9MICO</name>
<organism evidence="14 15">
    <name type="scientific">Pseudoclavibacter caeni</name>
    <dbReference type="NCBI Taxonomy" id="908846"/>
    <lineage>
        <taxon>Bacteria</taxon>
        <taxon>Bacillati</taxon>
        <taxon>Actinomycetota</taxon>
        <taxon>Actinomycetes</taxon>
        <taxon>Micrococcales</taxon>
        <taxon>Microbacteriaceae</taxon>
        <taxon>Pseudoclavibacter</taxon>
    </lineage>
</organism>
<evidence type="ECO:0000313" key="14">
    <source>
        <dbReference type="EMBL" id="KAB1632966.1"/>
    </source>
</evidence>
<comment type="similarity">
    <text evidence="3">Belongs to the cytochrome c oxidase bacterial subunit CtaF family.</text>
</comment>
<comment type="function">
    <text evidence="1">Part of cytochrome c oxidase, its function is unknown.</text>
</comment>
<evidence type="ECO:0000256" key="7">
    <source>
        <dbReference type="ARBA" id="ARBA00022967"/>
    </source>
</evidence>
<dbReference type="Pfam" id="PF12270">
    <property type="entry name" value="Cyt_c_ox_IV"/>
    <property type="match status" value="1"/>
</dbReference>
<reference evidence="14 15" key="1">
    <citation type="submission" date="2019-09" db="EMBL/GenBank/DDBJ databases">
        <title>Phylogeny of genus Pseudoclavibacter and closely related genus.</title>
        <authorList>
            <person name="Li Y."/>
        </authorList>
    </citation>
    <scope>NUCLEOTIDE SEQUENCE [LARGE SCALE GENOMIC DNA]</scope>
    <source>
        <strain evidence="14 15">JCM 16921</strain>
    </source>
</reference>
<keyword evidence="5" id="KW-1003">Cell membrane</keyword>
<dbReference type="EMBL" id="WBKA01000002">
    <property type="protein sequence ID" value="KAB1632966.1"/>
    <property type="molecule type" value="Genomic_DNA"/>
</dbReference>
<dbReference type="OrthoDB" id="5244617at2"/>
<evidence type="ECO:0000256" key="3">
    <source>
        <dbReference type="ARBA" id="ARBA00006870"/>
    </source>
</evidence>
<evidence type="ECO:0000256" key="10">
    <source>
        <dbReference type="ARBA" id="ARBA00031366"/>
    </source>
</evidence>
<comment type="caution">
    <text evidence="14">The sequence shown here is derived from an EMBL/GenBank/DDBJ whole genome shotgun (WGS) entry which is preliminary data.</text>
</comment>
<dbReference type="GO" id="GO:0004129">
    <property type="term" value="F:cytochrome-c oxidase activity"/>
    <property type="evidence" value="ECO:0007669"/>
    <property type="project" value="UniProtKB-EC"/>
</dbReference>
<keyword evidence="7" id="KW-1278">Translocase</keyword>
<dbReference type="RefSeq" id="WP_158035888.1">
    <property type="nucleotide sequence ID" value="NZ_BAAAZV010000003.1"/>
</dbReference>
<gene>
    <name evidence="14" type="ORF">F8O02_03680</name>
</gene>
<comment type="catalytic activity">
    <reaction evidence="12">
        <text>4 Fe(II)-[cytochrome c] + O2 + 8 H(+)(in) = 4 Fe(III)-[cytochrome c] + 2 H2O + 4 H(+)(out)</text>
        <dbReference type="Rhea" id="RHEA:11436"/>
        <dbReference type="Rhea" id="RHEA-COMP:10350"/>
        <dbReference type="Rhea" id="RHEA-COMP:14399"/>
        <dbReference type="ChEBI" id="CHEBI:15377"/>
        <dbReference type="ChEBI" id="CHEBI:15378"/>
        <dbReference type="ChEBI" id="CHEBI:15379"/>
        <dbReference type="ChEBI" id="CHEBI:29033"/>
        <dbReference type="ChEBI" id="CHEBI:29034"/>
        <dbReference type="EC" id="7.1.1.9"/>
    </reaction>
</comment>
<evidence type="ECO:0000256" key="8">
    <source>
        <dbReference type="ARBA" id="ARBA00022989"/>
    </source>
</evidence>
<evidence type="ECO:0000256" key="2">
    <source>
        <dbReference type="ARBA" id="ARBA00004651"/>
    </source>
</evidence>
<evidence type="ECO:0000256" key="6">
    <source>
        <dbReference type="ARBA" id="ARBA00022692"/>
    </source>
</evidence>
<dbReference type="GO" id="GO:0022900">
    <property type="term" value="P:electron transport chain"/>
    <property type="evidence" value="ECO:0007669"/>
    <property type="project" value="InterPro"/>
</dbReference>
<keyword evidence="15" id="KW-1185">Reference proteome</keyword>
<keyword evidence="6 13" id="KW-0812">Transmembrane</keyword>
<feature type="transmembrane region" description="Helical" evidence="13">
    <location>
        <begin position="124"/>
        <end position="142"/>
    </location>
</feature>
<dbReference type="Proteomes" id="UP000481339">
    <property type="component" value="Unassembled WGS sequence"/>
</dbReference>
<feature type="transmembrane region" description="Helical" evidence="13">
    <location>
        <begin position="100"/>
        <end position="118"/>
    </location>
</feature>